<dbReference type="AlphaFoldDB" id="A0A409YN03"/>
<evidence type="ECO:0000256" key="1">
    <source>
        <dbReference type="PROSITE-ProRule" id="PRU00094"/>
    </source>
</evidence>
<comment type="caution">
    <text evidence="4">The sequence shown here is derived from an EMBL/GenBank/DDBJ whole genome shotgun (WGS) entry which is preliminary data.</text>
</comment>
<feature type="region of interest" description="Disordered" evidence="2">
    <location>
        <begin position="304"/>
        <end position="325"/>
    </location>
</feature>
<keyword evidence="1" id="KW-0863">Zinc-finger</keyword>
<proteinExistence type="predicted"/>
<evidence type="ECO:0000313" key="4">
    <source>
        <dbReference type="EMBL" id="PPR04463.1"/>
    </source>
</evidence>
<reference evidence="4 5" key="1">
    <citation type="journal article" date="2018" name="Evol. Lett.">
        <title>Horizontal gene cluster transfer increased hallucinogenic mushroom diversity.</title>
        <authorList>
            <person name="Reynolds H.T."/>
            <person name="Vijayakumar V."/>
            <person name="Gluck-Thaler E."/>
            <person name="Korotkin H.B."/>
            <person name="Matheny P.B."/>
            <person name="Slot J.C."/>
        </authorList>
    </citation>
    <scope>NUCLEOTIDE SEQUENCE [LARGE SCALE GENOMIC DNA]</scope>
    <source>
        <strain evidence="4 5">SRW20</strain>
    </source>
</reference>
<dbReference type="GO" id="GO:0008270">
    <property type="term" value="F:zinc ion binding"/>
    <property type="evidence" value="ECO:0007669"/>
    <property type="project" value="UniProtKB-KW"/>
</dbReference>
<sequence length="386" mass="42133">MPQWGKVKIANGGDLLRTQCCSHEDMQERNMSYIRYELLVKTSKTSQEFDREVFYGRLEMILEFQAPDDNFWGQGAGKTILMAVVTPCVTGGKDAAKELTIPLSLSSKLPTSSTPSSSSSSTITVLNARTSSTSSSSSSSFISEEETGTRSSVQASLLLGSSATAMGLGGSGSGNSAPRGVKAECSNCGATHIPLWRRGLRLLEFSIRLTPFALDLRRTPIRQPWCQSSHSSCPRVLTYSGSQSDNPDVLCHYRQYTGAEWQTIFNPFMPSFPALYHPDHLSQPYGMNRNALSFSSVDAELSMRPRSPSLGQEEEDDGDSFSSVSSSAFPSECASMEFLFSPYITNGTIDQGPALCSSGNTFSFYHLFCLYYSSFGHSHVVIIVKT</sequence>
<dbReference type="GO" id="GO:0006355">
    <property type="term" value="P:regulation of DNA-templated transcription"/>
    <property type="evidence" value="ECO:0007669"/>
    <property type="project" value="InterPro"/>
</dbReference>
<keyword evidence="1" id="KW-0862">Zinc</keyword>
<feature type="region of interest" description="Disordered" evidence="2">
    <location>
        <begin position="128"/>
        <end position="147"/>
    </location>
</feature>
<evidence type="ECO:0000259" key="3">
    <source>
        <dbReference type="PROSITE" id="PS50114"/>
    </source>
</evidence>
<dbReference type="GO" id="GO:0043565">
    <property type="term" value="F:sequence-specific DNA binding"/>
    <property type="evidence" value="ECO:0007669"/>
    <property type="project" value="InterPro"/>
</dbReference>
<dbReference type="Proteomes" id="UP000284706">
    <property type="component" value="Unassembled WGS sequence"/>
</dbReference>
<protein>
    <recommendedName>
        <fullName evidence="3">GATA-type domain-containing protein</fullName>
    </recommendedName>
</protein>
<dbReference type="OrthoDB" id="3242924at2759"/>
<keyword evidence="1" id="KW-0479">Metal-binding</keyword>
<evidence type="ECO:0000313" key="5">
    <source>
        <dbReference type="Proteomes" id="UP000284706"/>
    </source>
</evidence>
<dbReference type="PROSITE" id="PS50114">
    <property type="entry name" value="GATA_ZN_FINGER_2"/>
    <property type="match status" value="1"/>
</dbReference>
<keyword evidence="5" id="KW-1185">Reference proteome</keyword>
<feature type="domain" description="GATA-type" evidence="3">
    <location>
        <begin position="179"/>
        <end position="198"/>
    </location>
</feature>
<feature type="compositionally biased region" description="Low complexity" evidence="2">
    <location>
        <begin position="130"/>
        <end position="142"/>
    </location>
</feature>
<dbReference type="InParanoid" id="A0A409YN03"/>
<accession>A0A409YN03</accession>
<organism evidence="4 5">
    <name type="scientific">Gymnopilus dilepis</name>
    <dbReference type="NCBI Taxonomy" id="231916"/>
    <lineage>
        <taxon>Eukaryota</taxon>
        <taxon>Fungi</taxon>
        <taxon>Dikarya</taxon>
        <taxon>Basidiomycota</taxon>
        <taxon>Agaricomycotina</taxon>
        <taxon>Agaricomycetes</taxon>
        <taxon>Agaricomycetidae</taxon>
        <taxon>Agaricales</taxon>
        <taxon>Agaricineae</taxon>
        <taxon>Hymenogastraceae</taxon>
        <taxon>Gymnopilus</taxon>
    </lineage>
</organism>
<gene>
    <name evidence="4" type="ORF">CVT26_002240</name>
</gene>
<evidence type="ECO:0000256" key="2">
    <source>
        <dbReference type="SAM" id="MobiDB-lite"/>
    </source>
</evidence>
<name>A0A409YN03_9AGAR</name>
<dbReference type="EMBL" id="NHYE01000622">
    <property type="protein sequence ID" value="PPR04463.1"/>
    <property type="molecule type" value="Genomic_DNA"/>
</dbReference>
<dbReference type="STRING" id="231916.A0A409YN03"/>
<dbReference type="InterPro" id="IPR000679">
    <property type="entry name" value="Znf_GATA"/>
</dbReference>